<evidence type="ECO:0000256" key="4">
    <source>
        <dbReference type="SAM" id="Coils"/>
    </source>
</evidence>
<dbReference type="InterPro" id="IPR027417">
    <property type="entry name" value="P-loop_NTPase"/>
</dbReference>
<evidence type="ECO:0000256" key="3">
    <source>
        <dbReference type="ARBA" id="ARBA00022840"/>
    </source>
</evidence>
<dbReference type="PANTHER" id="PTHR19211:SF69">
    <property type="entry name" value="ATP-BINDING PROTEIN UUP"/>
    <property type="match status" value="1"/>
</dbReference>
<protein>
    <submittedName>
        <fullName evidence="6">ABC transporter</fullName>
    </submittedName>
</protein>
<keyword evidence="2" id="KW-0547">Nucleotide-binding</keyword>
<proteinExistence type="predicted"/>
<dbReference type="InterPro" id="IPR003593">
    <property type="entry name" value="AAA+_ATPase"/>
</dbReference>
<dbReference type="GO" id="GO:0016887">
    <property type="term" value="F:ATP hydrolysis activity"/>
    <property type="evidence" value="ECO:0007669"/>
    <property type="project" value="InterPro"/>
</dbReference>
<evidence type="ECO:0000256" key="2">
    <source>
        <dbReference type="ARBA" id="ARBA00022741"/>
    </source>
</evidence>
<dbReference type="InterPro" id="IPR050611">
    <property type="entry name" value="ABCF"/>
</dbReference>
<evidence type="ECO:0000256" key="1">
    <source>
        <dbReference type="ARBA" id="ARBA00022737"/>
    </source>
</evidence>
<dbReference type="Pfam" id="PF00005">
    <property type="entry name" value="ABC_tran"/>
    <property type="match status" value="2"/>
</dbReference>
<dbReference type="FunFam" id="3.40.50.300:FF:000011">
    <property type="entry name" value="Putative ABC transporter ATP-binding component"/>
    <property type="match status" value="1"/>
</dbReference>
<keyword evidence="7" id="KW-1185">Reference proteome</keyword>
<dbReference type="AlphaFoldDB" id="A0A0L6CF44"/>
<dbReference type="PANTHER" id="PTHR19211">
    <property type="entry name" value="ATP-BINDING TRANSPORT PROTEIN-RELATED"/>
    <property type="match status" value="1"/>
</dbReference>
<keyword evidence="1" id="KW-0677">Repeat</keyword>
<dbReference type="RefSeq" id="WP_050668681.1">
    <property type="nucleotide sequence ID" value="NZ_LAIR01000002.1"/>
</dbReference>
<dbReference type="Proteomes" id="UP000037397">
    <property type="component" value="Unassembled WGS sequence"/>
</dbReference>
<dbReference type="Gene3D" id="3.40.50.300">
    <property type="entry name" value="P-loop containing nucleotide triphosphate hydrolases"/>
    <property type="match status" value="2"/>
</dbReference>
<evidence type="ECO:0000313" key="7">
    <source>
        <dbReference type="Proteomes" id="UP000037397"/>
    </source>
</evidence>
<dbReference type="PROSITE" id="PS50893">
    <property type="entry name" value="ABC_TRANSPORTER_2"/>
    <property type="match status" value="2"/>
</dbReference>
<organism evidence="6 7">
    <name type="scientific">Luteipulveratus halotolerans</name>
    <dbReference type="NCBI Taxonomy" id="1631356"/>
    <lineage>
        <taxon>Bacteria</taxon>
        <taxon>Bacillati</taxon>
        <taxon>Actinomycetota</taxon>
        <taxon>Actinomycetes</taxon>
        <taxon>Micrococcales</taxon>
        <taxon>Dermacoccaceae</taxon>
        <taxon>Luteipulveratus</taxon>
    </lineage>
</organism>
<dbReference type="GO" id="GO:0005524">
    <property type="term" value="F:ATP binding"/>
    <property type="evidence" value="ECO:0007669"/>
    <property type="project" value="UniProtKB-KW"/>
</dbReference>
<keyword evidence="3" id="KW-0067">ATP-binding</keyword>
<name>A0A0L6CF44_9MICO</name>
<reference evidence="7" key="1">
    <citation type="submission" date="2015-03" db="EMBL/GenBank/DDBJ databases">
        <title>Luteipulveratus halotolerans sp. nov., a novel actinobacterium (Dermacoccaceae) from Sarawak, Malaysia.</title>
        <authorList>
            <person name="Juboi H."/>
            <person name="Basik A."/>
            <person name="Shamsul S.S."/>
            <person name="Arnold P."/>
            <person name="Schmitt E.K."/>
            <person name="Sanglier J.-J."/>
            <person name="Yeo T."/>
        </authorList>
    </citation>
    <scope>NUCLEOTIDE SEQUENCE [LARGE SCALE GENOMIC DNA]</scope>
    <source>
        <strain evidence="7">C296001</strain>
    </source>
</reference>
<evidence type="ECO:0000259" key="5">
    <source>
        <dbReference type="PROSITE" id="PS50893"/>
    </source>
</evidence>
<dbReference type="PATRIC" id="fig|1631356.3.peg.639"/>
<keyword evidence="4" id="KW-0175">Coiled coil</keyword>
<dbReference type="EMBL" id="LAIR01000002">
    <property type="protein sequence ID" value="KNX36427.1"/>
    <property type="molecule type" value="Genomic_DNA"/>
</dbReference>
<dbReference type="STRING" id="1631356.VV01_03540"/>
<accession>A0A0L6CF44</accession>
<comment type="caution">
    <text evidence="6">The sequence shown here is derived from an EMBL/GenBank/DDBJ whole genome shotgun (WGS) entry which is preliminary data.</text>
</comment>
<dbReference type="OrthoDB" id="3239744at2"/>
<gene>
    <name evidence="6" type="ORF">VV01_03540</name>
</gene>
<feature type="coiled-coil region" evidence="4">
    <location>
        <begin position="260"/>
        <end position="311"/>
    </location>
</feature>
<feature type="domain" description="ABC transporter" evidence="5">
    <location>
        <begin position="333"/>
        <end position="561"/>
    </location>
</feature>
<dbReference type="SMART" id="SM00382">
    <property type="entry name" value="AAA"/>
    <property type="match status" value="2"/>
</dbReference>
<sequence>MGHVDVNSISYFLPDGRPLLGDVSLRVGEGAKVALVGPNGTGKTTLLRIIAGEIDAHDGAITRSGGLGVMSQFVGKLRDEPYTVRDLLVSVAPKPIRDAATAVDESEVAIMERDDEPAQMAYAQALADWADVDGYEWETLWDVCTTAAIGMPYDKAQWRDVNTLSGGEQKRLVLEALLRGPEEVLLLDEPDNYLDVPTKRWLEQQLQTSPKTVLLVSHDRELLDQAATRVATLEPTAAGSIAWVHPGRFSSYHQARADRNARLEEMRRRWDEEHAKLKALVLMYKTKSAFNDGLASRYQAAKTRLAKFEEAGPPEVTPQEQNVTMRLKGGRTAKRAVIAERLELSGLMKPFDLEVWYGERVAVLGSNGSGKSHFLRLLAAGGSDPEAEHRPVGDVQPDPVVHQGIARLGSRVRPGWFAQTHQHPSLVGRTLLEILHRGDEHRAGMGREQAARALDRYELARASEQTFGSLSGGQQARFQILLLELSGATMLLLDEPTDNLDLHSAEALEEGLEAFDGTVIAVTHDRWFARGFDRFLVFGADGTVYESAEPGWDEGRVARQR</sequence>
<feature type="domain" description="ABC transporter" evidence="5">
    <location>
        <begin position="4"/>
        <end position="260"/>
    </location>
</feature>
<dbReference type="SUPFAM" id="SSF52540">
    <property type="entry name" value="P-loop containing nucleoside triphosphate hydrolases"/>
    <property type="match status" value="2"/>
</dbReference>
<dbReference type="CDD" id="cd03221">
    <property type="entry name" value="ABCF_EF-3"/>
    <property type="match status" value="2"/>
</dbReference>
<evidence type="ECO:0000313" key="6">
    <source>
        <dbReference type="EMBL" id="KNX36427.1"/>
    </source>
</evidence>
<dbReference type="InterPro" id="IPR003439">
    <property type="entry name" value="ABC_transporter-like_ATP-bd"/>
</dbReference>